<dbReference type="InterPro" id="IPR004166">
    <property type="entry name" value="a-kinase_dom"/>
</dbReference>
<sequence length="447" mass="50292">MNKRQTVWNRLQEEMKAKRKRPDPRGKGKSKKSGSAPHELIVQRLASEPDNKQTFRPVQPREFVAFPYEDLTLTNLKKACADHYSLPASLCDVLVTNKGPSCTSIEQIPHRKDKVRVYLVRFVVGQDYGEDSYHSHTQDVQEELFDNDSVHCTTGALSAPVRKANASNNPKATYGSFSVSTKFPASVSIASLLEAGKLVKPVAKKKLLLNFEQFDIASRQWKDAMEVESAVDSEKFSSGGFRDAYHCVLTGKSTKQNIPNHWVIKMYNDKSKEAIGSQFNTNIESHCRKQVQMHEVARHLTKKFKSQAPKEMGECFQYNHVYFTTINEQPATVEEFVPGPFAKLINNDGKKAKPPEDADDALKDLFAKAECLVHYTYESSNQQLMLLDIQGSGYCLYDPEIATNVLMDANSMEFYFCCGNCSSVGITGFIDAHECNDYCKMMGLSQP</sequence>
<dbReference type="Gene3D" id="3.30.200.20">
    <property type="entry name" value="Phosphorylase Kinase, domain 1"/>
    <property type="match status" value="1"/>
</dbReference>
<dbReference type="PANTHER" id="PTHR45992">
    <property type="entry name" value="EUKARYOTIC ELONGATION FACTOR 2 KINASE-RELATED"/>
    <property type="match status" value="1"/>
</dbReference>
<accession>A0ABN8MNT3</accession>
<keyword evidence="4" id="KW-0418">Kinase</keyword>
<dbReference type="EMBL" id="CALNXI010000632">
    <property type="protein sequence ID" value="CAH3030414.1"/>
    <property type="molecule type" value="Genomic_DNA"/>
</dbReference>
<dbReference type="InterPro" id="IPR051852">
    <property type="entry name" value="Alpha-type_PK"/>
</dbReference>
<dbReference type="PROSITE" id="PS51158">
    <property type="entry name" value="ALPHA_KINASE"/>
    <property type="match status" value="1"/>
</dbReference>
<keyword evidence="5" id="KW-0067">ATP-binding</keyword>
<dbReference type="Pfam" id="PF02816">
    <property type="entry name" value="Alpha_kinase"/>
    <property type="match status" value="1"/>
</dbReference>
<reference evidence="8 9" key="1">
    <citation type="submission" date="2022-05" db="EMBL/GenBank/DDBJ databases">
        <authorList>
            <consortium name="Genoscope - CEA"/>
            <person name="William W."/>
        </authorList>
    </citation>
    <scope>NUCLEOTIDE SEQUENCE [LARGE SCALE GENOMIC DNA]</scope>
</reference>
<dbReference type="CDD" id="cd04515">
    <property type="entry name" value="Alpha_kinase"/>
    <property type="match status" value="1"/>
</dbReference>
<organism evidence="8 9">
    <name type="scientific">Porites evermanni</name>
    <dbReference type="NCBI Taxonomy" id="104178"/>
    <lineage>
        <taxon>Eukaryota</taxon>
        <taxon>Metazoa</taxon>
        <taxon>Cnidaria</taxon>
        <taxon>Anthozoa</taxon>
        <taxon>Hexacorallia</taxon>
        <taxon>Scleractinia</taxon>
        <taxon>Fungiina</taxon>
        <taxon>Poritidae</taxon>
        <taxon>Porites</taxon>
    </lineage>
</organism>
<evidence type="ECO:0000313" key="8">
    <source>
        <dbReference type="EMBL" id="CAH3030414.1"/>
    </source>
</evidence>
<evidence type="ECO:0000256" key="2">
    <source>
        <dbReference type="ARBA" id="ARBA00022679"/>
    </source>
</evidence>
<dbReference type="SUPFAM" id="SSF56112">
    <property type="entry name" value="Protein kinase-like (PK-like)"/>
    <property type="match status" value="1"/>
</dbReference>
<keyword evidence="1" id="KW-0723">Serine/threonine-protein kinase</keyword>
<evidence type="ECO:0000256" key="5">
    <source>
        <dbReference type="ARBA" id="ARBA00022840"/>
    </source>
</evidence>
<keyword evidence="3" id="KW-0547">Nucleotide-binding</keyword>
<evidence type="ECO:0000256" key="3">
    <source>
        <dbReference type="ARBA" id="ARBA00022741"/>
    </source>
</evidence>
<name>A0ABN8MNT3_9CNID</name>
<feature type="domain" description="Alpha-type protein kinase" evidence="7">
    <location>
        <begin position="213"/>
        <end position="447"/>
    </location>
</feature>
<evidence type="ECO:0000256" key="4">
    <source>
        <dbReference type="ARBA" id="ARBA00022777"/>
    </source>
</evidence>
<protein>
    <recommendedName>
        <fullName evidence="7">Alpha-type protein kinase domain-containing protein</fullName>
    </recommendedName>
</protein>
<evidence type="ECO:0000256" key="1">
    <source>
        <dbReference type="ARBA" id="ARBA00022527"/>
    </source>
</evidence>
<comment type="caution">
    <text evidence="8">The sequence shown here is derived from an EMBL/GenBank/DDBJ whole genome shotgun (WGS) entry which is preliminary data.</text>
</comment>
<feature type="compositionally biased region" description="Basic residues" evidence="6">
    <location>
        <begin position="17"/>
        <end position="32"/>
    </location>
</feature>
<proteinExistence type="predicted"/>
<keyword evidence="9" id="KW-1185">Reference proteome</keyword>
<dbReference type="SMART" id="SM00811">
    <property type="entry name" value="Alpha_kinase"/>
    <property type="match status" value="1"/>
</dbReference>
<dbReference type="InterPro" id="IPR011009">
    <property type="entry name" value="Kinase-like_dom_sf"/>
</dbReference>
<evidence type="ECO:0000256" key="6">
    <source>
        <dbReference type="SAM" id="MobiDB-lite"/>
    </source>
</evidence>
<gene>
    <name evidence="8" type="ORF">PEVE_00037930</name>
</gene>
<dbReference type="Gene3D" id="3.20.200.10">
    <property type="entry name" value="MHCK/EF2 kinase"/>
    <property type="match status" value="1"/>
</dbReference>
<feature type="region of interest" description="Disordered" evidence="6">
    <location>
        <begin position="1"/>
        <end position="40"/>
    </location>
</feature>
<evidence type="ECO:0000313" key="9">
    <source>
        <dbReference type="Proteomes" id="UP001159427"/>
    </source>
</evidence>
<dbReference type="Proteomes" id="UP001159427">
    <property type="component" value="Unassembled WGS sequence"/>
</dbReference>
<keyword evidence="2" id="KW-0808">Transferase</keyword>
<dbReference type="PANTHER" id="PTHR45992:SF2">
    <property type="entry name" value="EUKARYOTIC ELONGATION FACTOR 2 KINASE"/>
    <property type="match status" value="1"/>
</dbReference>
<evidence type="ECO:0000259" key="7">
    <source>
        <dbReference type="PROSITE" id="PS51158"/>
    </source>
</evidence>